<gene>
    <name evidence="2" type="ORF">H8699_07340</name>
</gene>
<dbReference type="GO" id="GO:0042781">
    <property type="term" value="F:3'-tRNA processing endoribonuclease activity"/>
    <property type="evidence" value="ECO:0007669"/>
    <property type="project" value="TreeGrafter"/>
</dbReference>
<evidence type="ECO:0000313" key="3">
    <source>
        <dbReference type="Proteomes" id="UP000654279"/>
    </source>
</evidence>
<organism evidence="2 3">
    <name type="scientific">Luoshenia tenuis</name>
    <dbReference type="NCBI Taxonomy" id="2763654"/>
    <lineage>
        <taxon>Bacteria</taxon>
        <taxon>Bacillati</taxon>
        <taxon>Bacillota</taxon>
        <taxon>Clostridia</taxon>
        <taxon>Christensenellales</taxon>
        <taxon>Christensenellaceae</taxon>
        <taxon>Luoshenia</taxon>
    </lineage>
</organism>
<dbReference type="Gene3D" id="3.60.15.10">
    <property type="entry name" value="Ribonuclease Z/Hydroxyacylglutathione hydrolase-like"/>
    <property type="match status" value="1"/>
</dbReference>
<dbReference type="InterPro" id="IPR001279">
    <property type="entry name" value="Metallo-B-lactamas"/>
</dbReference>
<evidence type="ECO:0000259" key="1">
    <source>
        <dbReference type="SMART" id="SM00849"/>
    </source>
</evidence>
<keyword evidence="3" id="KW-1185">Reference proteome</keyword>
<dbReference type="Pfam" id="PF12706">
    <property type="entry name" value="Lactamase_B_2"/>
    <property type="match status" value="1"/>
</dbReference>
<dbReference type="Proteomes" id="UP000654279">
    <property type="component" value="Unassembled WGS sequence"/>
</dbReference>
<comment type="caution">
    <text evidence="2">The sequence shown here is derived from an EMBL/GenBank/DDBJ whole genome shotgun (WGS) entry which is preliminary data.</text>
</comment>
<dbReference type="EMBL" id="JACRSO010000002">
    <property type="protein sequence ID" value="MBC8529239.1"/>
    <property type="molecule type" value="Genomic_DNA"/>
</dbReference>
<sequence length="245" mass="26345">MILKVLGCDGAYPQANGACSGYLLEQGEQRVILDCGTGVLERLLRAAPPQRWGALVLSHLHGDHMSDALVLRHVLQAQKAQGLLPAEHKMDLYLPASPAREHALLADEEYFSVHILTDGQQAQIGCLQFTFLRMNHPLEAYGMRIEHEGRILAYTGDTNVCDNLLPLAQGAHLLVADSGVLHKNWSAAAPHLSSLKCGELARDADVGQLLLTHGGPGCSPQARLQEAQAIFPCTAVAEAGMALQV</sequence>
<dbReference type="PANTHER" id="PTHR46018">
    <property type="entry name" value="ZINC PHOSPHODIESTERASE ELAC PROTEIN 1"/>
    <property type="match status" value="1"/>
</dbReference>
<dbReference type="SUPFAM" id="SSF56281">
    <property type="entry name" value="Metallo-hydrolase/oxidoreductase"/>
    <property type="match status" value="1"/>
</dbReference>
<reference evidence="2" key="1">
    <citation type="submission" date="2020-08" db="EMBL/GenBank/DDBJ databases">
        <title>Genome public.</title>
        <authorList>
            <person name="Liu C."/>
            <person name="Sun Q."/>
        </authorList>
    </citation>
    <scope>NUCLEOTIDE SEQUENCE</scope>
    <source>
        <strain evidence="2">NSJ-44</strain>
    </source>
</reference>
<dbReference type="SMART" id="SM00849">
    <property type="entry name" value="Lactamase_B"/>
    <property type="match status" value="1"/>
</dbReference>
<accession>A0A926D0D6</accession>
<proteinExistence type="predicted"/>
<dbReference type="InterPro" id="IPR036866">
    <property type="entry name" value="RibonucZ/Hydroxyglut_hydro"/>
</dbReference>
<dbReference type="AlphaFoldDB" id="A0A926D0D6"/>
<dbReference type="RefSeq" id="WP_249285100.1">
    <property type="nucleotide sequence ID" value="NZ_JACRSO010000002.1"/>
</dbReference>
<feature type="domain" description="Metallo-beta-lactamase" evidence="1">
    <location>
        <begin position="18"/>
        <end position="213"/>
    </location>
</feature>
<dbReference type="PANTHER" id="PTHR46018:SF4">
    <property type="entry name" value="METALLO-HYDROLASE YHFI-RELATED"/>
    <property type="match status" value="1"/>
</dbReference>
<dbReference type="CDD" id="cd07716">
    <property type="entry name" value="RNaseZ_short-form-like_MBL-fold"/>
    <property type="match status" value="1"/>
</dbReference>
<evidence type="ECO:0000313" key="2">
    <source>
        <dbReference type="EMBL" id="MBC8529239.1"/>
    </source>
</evidence>
<name>A0A926D0D6_9FIRM</name>
<protein>
    <submittedName>
        <fullName evidence="2">MBL fold metallo-hydrolase</fullName>
    </submittedName>
</protein>